<evidence type="ECO:0000256" key="1">
    <source>
        <dbReference type="ARBA" id="ARBA00003416"/>
    </source>
</evidence>
<comment type="caution">
    <text evidence="6">The sequence shown here is derived from an EMBL/GenBank/DDBJ whole genome shotgun (WGS) entry which is preliminary data.</text>
</comment>
<dbReference type="Pfam" id="PF02646">
    <property type="entry name" value="RmuC"/>
    <property type="match status" value="1"/>
</dbReference>
<dbReference type="EMBL" id="WLZY01000008">
    <property type="protein sequence ID" value="NDL59800.1"/>
    <property type="molecule type" value="Genomic_DNA"/>
</dbReference>
<protein>
    <submittedName>
        <fullName evidence="6">DNA recombination protein RmuC</fullName>
    </submittedName>
</protein>
<dbReference type="Proteomes" id="UP000460435">
    <property type="component" value="Unassembled WGS sequence"/>
</dbReference>
<evidence type="ECO:0000256" key="3">
    <source>
        <dbReference type="ARBA" id="ARBA00023054"/>
    </source>
</evidence>
<accession>A0A7K3M9D0</accession>
<keyword evidence="7" id="KW-1185">Reference proteome</keyword>
<dbReference type="GO" id="GO:0006310">
    <property type="term" value="P:DNA recombination"/>
    <property type="evidence" value="ECO:0007669"/>
    <property type="project" value="UniProtKB-KW"/>
</dbReference>
<dbReference type="PANTHER" id="PTHR30563">
    <property type="entry name" value="DNA RECOMBINATION PROTEIN RMUC"/>
    <property type="match status" value="1"/>
</dbReference>
<organism evidence="6 7">
    <name type="scientific">Phytoactinopolyspora mesophila</name>
    <dbReference type="NCBI Taxonomy" id="2650750"/>
    <lineage>
        <taxon>Bacteria</taxon>
        <taxon>Bacillati</taxon>
        <taxon>Actinomycetota</taxon>
        <taxon>Actinomycetes</taxon>
        <taxon>Jiangellales</taxon>
        <taxon>Jiangellaceae</taxon>
        <taxon>Phytoactinopolyspora</taxon>
    </lineage>
</organism>
<comment type="function">
    <text evidence="1">Involved in DNA recombination.</text>
</comment>
<evidence type="ECO:0000256" key="2">
    <source>
        <dbReference type="ARBA" id="ARBA00009840"/>
    </source>
</evidence>
<dbReference type="PANTHER" id="PTHR30563:SF0">
    <property type="entry name" value="DNA RECOMBINATION PROTEIN RMUC"/>
    <property type="match status" value="1"/>
</dbReference>
<keyword evidence="3 5" id="KW-0175">Coiled coil</keyword>
<dbReference type="InterPro" id="IPR003798">
    <property type="entry name" value="DNA_recombination_RmuC"/>
</dbReference>
<keyword evidence="4" id="KW-0233">DNA recombination</keyword>
<proteinExistence type="inferred from homology"/>
<evidence type="ECO:0000256" key="4">
    <source>
        <dbReference type="ARBA" id="ARBA00023172"/>
    </source>
</evidence>
<evidence type="ECO:0000313" key="7">
    <source>
        <dbReference type="Proteomes" id="UP000460435"/>
    </source>
</evidence>
<feature type="coiled-coil region" evidence="5">
    <location>
        <begin position="4"/>
        <end position="45"/>
    </location>
</feature>
<comment type="similarity">
    <text evidence="2">Belongs to the RmuC family.</text>
</comment>
<name>A0A7K3M9D0_9ACTN</name>
<evidence type="ECO:0000313" key="6">
    <source>
        <dbReference type="EMBL" id="NDL59800.1"/>
    </source>
</evidence>
<gene>
    <name evidence="6" type="primary">rmuC</name>
    <name evidence="6" type="ORF">F7O44_22255</name>
</gene>
<evidence type="ECO:0000256" key="5">
    <source>
        <dbReference type="SAM" id="Coils"/>
    </source>
</evidence>
<reference evidence="6 7" key="1">
    <citation type="submission" date="2019-11" db="EMBL/GenBank/DDBJ databases">
        <authorList>
            <person name="Li X.-J."/>
            <person name="Feng X.-M."/>
        </authorList>
    </citation>
    <scope>NUCLEOTIDE SEQUENCE [LARGE SCALE GENOMIC DNA]</scope>
    <source>
        <strain evidence="6 7">XMNu-373</strain>
    </source>
</reference>
<dbReference type="AlphaFoldDB" id="A0A7K3M9D0"/>
<sequence length="435" mass="48197">MAKYDETTRQLQTAQAEQARLETQLAHAKSDAEQKLQLLRQERERLGPEFERLATAALRQNRDEFLQLANDRLKGSEERAKGELDQRRTAVEALVKPLNEQLEKVSNHVSTLEQARTNAYAELRTQLEAMGKSSEQLRTETQQLVTALRAPQVRGRWGELQLRRVVEAAGMLEHVDFTEQATADTADGQLRPDMLVNLAGGKHVVVDAKVSFNGFLEAQEARDEATRNARLAAHARHLKSHIDSLAGKQYWEQFSPTPEFVVMFVPSEVFLNAAMEQDPTLYEYAFECNVVLATPATLVALLRTVGYTWRQDALAKNAQQVLTLGRELHSRLATMGGHVSKLGRQLDSAVSAYNSTVSSLESRVLVTARKMADLKVVDDDLDSVAQVEKAARQVQAPELVAAADDALVALDEIDRRYGIDAGAEESPSSRDGTAG</sequence>